<evidence type="ECO:0000313" key="10">
    <source>
        <dbReference type="Proteomes" id="UP000572635"/>
    </source>
</evidence>
<keyword evidence="6 7" id="KW-0472">Membrane</keyword>
<feature type="transmembrane region" description="Helical" evidence="7">
    <location>
        <begin position="403"/>
        <end position="423"/>
    </location>
</feature>
<dbReference type="Pfam" id="PF08817">
    <property type="entry name" value="YukD"/>
    <property type="match status" value="1"/>
</dbReference>
<organism evidence="9 10">
    <name type="scientific">Nocardiopsis composta</name>
    <dbReference type="NCBI Taxonomy" id="157465"/>
    <lineage>
        <taxon>Bacteria</taxon>
        <taxon>Bacillati</taxon>
        <taxon>Actinomycetota</taxon>
        <taxon>Actinomycetes</taxon>
        <taxon>Streptosporangiales</taxon>
        <taxon>Nocardiopsidaceae</taxon>
        <taxon>Nocardiopsis</taxon>
    </lineage>
</organism>
<sequence>MMTESAAAELCRLTIRAPESSFEIAVPCDVPLAELLPTFLLYAENDGEDLDESGLEHSGWVLQRLGSPPLDEDETAESLGLCDGDTLYLRERRDQMPPVHFDDLVDGVATGMAERPDRWDAALARRCLIGAGAAALAAALVPPVLLGFSAASAALAAGTAVLLLLAAAAASRALDSPATAAATGAAAVLFMAFAGACAPDGDPGAALTGARMLAGGAAGTGAAVLAVAATAGCLPFFTGAGVLTAFGAAAGAVLMFWTGVPLPGVAGLLAGAAVLLGTFAPALAFRMAGLRLPPLPAGADELQEHIDPHPAREVLDRTRRADAFQTALLAASGAVCAAALAVLAAHPGWAATSMGAALSALLLLQARGLSGARQRLCLAVPGCAGALALALGGAALGGETARLVVFGVLLAAALALLVAAWALPGNRVLPHWGRAGELLHSLAAVVLVCLIPANLGLFALLRGIGG</sequence>
<dbReference type="GO" id="GO:0005886">
    <property type="term" value="C:plasma membrane"/>
    <property type="evidence" value="ECO:0007669"/>
    <property type="project" value="UniProtKB-SubCell"/>
</dbReference>
<protein>
    <submittedName>
        <fullName evidence="9">Type VII secretion integral membrane protein EccD</fullName>
    </submittedName>
</protein>
<evidence type="ECO:0000256" key="5">
    <source>
        <dbReference type="ARBA" id="ARBA00022989"/>
    </source>
</evidence>
<feature type="transmembrane region" description="Helical" evidence="7">
    <location>
        <begin position="376"/>
        <end position="397"/>
    </location>
</feature>
<evidence type="ECO:0000256" key="1">
    <source>
        <dbReference type="ARBA" id="ARBA00004651"/>
    </source>
</evidence>
<dbReference type="AlphaFoldDB" id="A0A7W8VFJ1"/>
<dbReference type="InterPro" id="IPR006707">
    <property type="entry name" value="T7SS_EccD"/>
</dbReference>
<comment type="subcellular location">
    <subcellularLocation>
        <location evidence="1">Cell membrane</location>
        <topology evidence="1">Multi-pass membrane protein</topology>
    </subcellularLocation>
</comment>
<evidence type="ECO:0000256" key="4">
    <source>
        <dbReference type="ARBA" id="ARBA00022692"/>
    </source>
</evidence>
<evidence type="ECO:0000259" key="8">
    <source>
        <dbReference type="Pfam" id="PF19053"/>
    </source>
</evidence>
<evidence type="ECO:0000313" key="9">
    <source>
        <dbReference type="EMBL" id="MBB5434170.1"/>
    </source>
</evidence>
<keyword evidence="4 7" id="KW-0812">Transmembrane</keyword>
<dbReference type="InterPro" id="IPR044049">
    <property type="entry name" value="EccD_transm"/>
</dbReference>
<feature type="transmembrane region" description="Helical" evidence="7">
    <location>
        <begin position="435"/>
        <end position="461"/>
    </location>
</feature>
<evidence type="ECO:0000256" key="3">
    <source>
        <dbReference type="ARBA" id="ARBA00022475"/>
    </source>
</evidence>
<evidence type="ECO:0000256" key="7">
    <source>
        <dbReference type="SAM" id="Phobius"/>
    </source>
</evidence>
<dbReference type="Proteomes" id="UP000572635">
    <property type="component" value="Unassembled WGS sequence"/>
</dbReference>
<dbReference type="NCBIfam" id="TIGR03920">
    <property type="entry name" value="T7SS_EccD"/>
    <property type="match status" value="1"/>
</dbReference>
<reference evidence="9 10" key="1">
    <citation type="submission" date="2020-08" db="EMBL/GenBank/DDBJ databases">
        <title>Sequencing the genomes of 1000 actinobacteria strains.</title>
        <authorList>
            <person name="Klenk H.-P."/>
        </authorList>
    </citation>
    <scope>NUCLEOTIDE SEQUENCE [LARGE SCALE GENOMIC DNA]</scope>
    <source>
        <strain evidence="9 10">DSM 44551</strain>
    </source>
</reference>
<dbReference type="Gene3D" id="3.10.20.90">
    <property type="entry name" value="Phosphatidylinositol 3-kinase Catalytic Subunit, Chain A, domain 1"/>
    <property type="match status" value="1"/>
</dbReference>
<comment type="similarity">
    <text evidence="2">Belongs to the EccD/Snm4 family.</text>
</comment>
<gene>
    <name evidence="9" type="ORF">HDA36_004254</name>
</gene>
<proteinExistence type="inferred from homology"/>
<feature type="transmembrane region" description="Helical" evidence="7">
    <location>
        <begin position="127"/>
        <end position="145"/>
    </location>
</feature>
<dbReference type="InterPro" id="IPR024962">
    <property type="entry name" value="YukD-like"/>
</dbReference>
<evidence type="ECO:0000256" key="6">
    <source>
        <dbReference type="ARBA" id="ARBA00023136"/>
    </source>
</evidence>
<dbReference type="Pfam" id="PF19053">
    <property type="entry name" value="EccD"/>
    <property type="match status" value="1"/>
</dbReference>
<keyword evidence="10" id="KW-1185">Reference proteome</keyword>
<feature type="transmembrane region" description="Helical" evidence="7">
    <location>
        <begin position="178"/>
        <end position="196"/>
    </location>
</feature>
<name>A0A7W8VFJ1_9ACTN</name>
<feature type="transmembrane region" description="Helical" evidence="7">
    <location>
        <begin position="236"/>
        <end position="258"/>
    </location>
</feature>
<evidence type="ECO:0000256" key="2">
    <source>
        <dbReference type="ARBA" id="ARBA00006162"/>
    </source>
</evidence>
<comment type="caution">
    <text evidence="9">The sequence shown here is derived from an EMBL/GenBank/DDBJ whole genome shotgun (WGS) entry which is preliminary data.</text>
</comment>
<keyword evidence="5 7" id="KW-1133">Transmembrane helix</keyword>
<accession>A0A7W8VFJ1</accession>
<dbReference type="PIRSF" id="PIRSF017804">
    <property type="entry name" value="Secretion_EccD1"/>
    <property type="match status" value="1"/>
</dbReference>
<feature type="transmembrane region" description="Helical" evidence="7">
    <location>
        <begin position="264"/>
        <end position="285"/>
    </location>
</feature>
<feature type="transmembrane region" description="Helical" evidence="7">
    <location>
        <begin position="208"/>
        <end position="229"/>
    </location>
</feature>
<feature type="transmembrane region" description="Helical" evidence="7">
    <location>
        <begin position="151"/>
        <end position="171"/>
    </location>
</feature>
<keyword evidence="3" id="KW-1003">Cell membrane</keyword>
<feature type="transmembrane region" description="Helical" evidence="7">
    <location>
        <begin position="348"/>
        <end position="364"/>
    </location>
</feature>
<feature type="domain" description="EccD-like transmembrane" evidence="8">
    <location>
        <begin position="124"/>
        <end position="464"/>
    </location>
</feature>
<feature type="transmembrane region" description="Helical" evidence="7">
    <location>
        <begin position="323"/>
        <end position="342"/>
    </location>
</feature>
<dbReference type="EMBL" id="JACHDB010000001">
    <property type="protein sequence ID" value="MBB5434170.1"/>
    <property type="molecule type" value="Genomic_DNA"/>
</dbReference>